<dbReference type="Proteomes" id="UP001140510">
    <property type="component" value="Unassembled WGS sequence"/>
</dbReference>
<dbReference type="EMBL" id="JAPEVA010000050">
    <property type="protein sequence ID" value="KAJ4403601.1"/>
    <property type="molecule type" value="Genomic_DNA"/>
</dbReference>
<evidence type="ECO:0000313" key="3">
    <source>
        <dbReference type="Proteomes" id="UP001140510"/>
    </source>
</evidence>
<reference evidence="2" key="1">
    <citation type="submission" date="2022-10" db="EMBL/GenBank/DDBJ databases">
        <title>Tapping the CABI collections for fungal endophytes: first genome assemblies for Collariella, Neodidymelliopsis, Ascochyta clinopodiicola, Didymella pomorum, Didymosphaeria variabile, Neocosmospora piperis and Neocucurbitaria cava.</title>
        <authorList>
            <person name="Hill R."/>
        </authorList>
    </citation>
    <scope>NUCLEOTIDE SEQUENCE</scope>
    <source>
        <strain evidence="2">IMI 355091</strain>
    </source>
</reference>
<comment type="caution">
    <text evidence="2">The sequence shown here is derived from an EMBL/GenBank/DDBJ whole genome shotgun (WGS) entry which is preliminary data.</text>
</comment>
<accession>A0A9W8ZCT2</accession>
<dbReference type="OrthoDB" id="3767236at2759"/>
<sequence length="131" mass="15151">MATRSNGDKYDQITEDDVPPLAHCATLADARKELQALAWRYENATHVVENIEFGHHFKNVGKHKTRTIWAKEVGYARSLKMVNLMIMYEDWIGKSDAEDKEEMLLPQPLSGLFGNTPSPRPQFERPRRFHL</sequence>
<protein>
    <submittedName>
        <fullName evidence="2">Uncharacterized protein</fullName>
    </submittedName>
</protein>
<evidence type="ECO:0000313" key="2">
    <source>
        <dbReference type="EMBL" id="KAJ4403601.1"/>
    </source>
</evidence>
<dbReference type="AlphaFoldDB" id="A0A9W8ZCT2"/>
<proteinExistence type="predicted"/>
<organism evidence="2 3">
    <name type="scientific">Didymella pomorum</name>
    <dbReference type="NCBI Taxonomy" id="749634"/>
    <lineage>
        <taxon>Eukaryota</taxon>
        <taxon>Fungi</taxon>
        <taxon>Dikarya</taxon>
        <taxon>Ascomycota</taxon>
        <taxon>Pezizomycotina</taxon>
        <taxon>Dothideomycetes</taxon>
        <taxon>Pleosporomycetidae</taxon>
        <taxon>Pleosporales</taxon>
        <taxon>Pleosporineae</taxon>
        <taxon>Didymellaceae</taxon>
        <taxon>Didymella</taxon>
    </lineage>
</organism>
<gene>
    <name evidence="2" type="ORF">N0V91_006477</name>
</gene>
<keyword evidence="3" id="KW-1185">Reference proteome</keyword>
<evidence type="ECO:0000256" key="1">
    <source>
        <dbReference type="SAM" id="MobiDB-lite"/>
    </source>
</evidence>
<name>A0A9W8ZCT2_9PLEO</name>
<feature type="compositionally biased region" description="Basic and acidic residues" evidence="1">
    <location>
        <begin position="122"/>
        <end position="131"/>
    </location>
</feature>
<feature type="region of interest" description="Disordered" evidence="1">
    <location>
        <begin position="106"/>
        <end position="131"/>
    </location>
</feature>